<keyword evidence="1" id="KW-0812">Transmembrane</keyword>
<dbReference type="AlphaFoldDB" id="A0A1F6TFA2"/>
<sequence>MWRVKSAVSNSGCVARFVRPLLAKQHEPEVDPCAGKIGSKSYRLAIAFLGLHVPALVLQGIAEVAVRFGQLRLQPQRRPIGRDRLVKPVLGHERVAEVVIRSGRRLQAQRLPEAALGVGIVPGHAANRAEQLPGLGVAPIGMADLLKQGAGLG</sequence>
<keyword evidence="1" id="KW-0472">Membrane</keyword>
<dbReference type="STRING" id="1817758.A2150_02600"/>
<evidence type="ECO:0000256" key="1">
    <source>
        <dbReference type="SAM" id="Phobius"/>
    </source>
</evidence>
<dbReference type="Proteomes" id="UP000177925">
    <property type="component" value="Unassembled WGS sequence"/>
</dbReference>
<protein>
    <submittedName>
        <fullName evidence="2">Uncharacterized protein</fullName>
    </submittedName>
</protein>
<name>A0A1F6TFA2_9PROT</name>
<evidence type="ECO:0000313" key="3">
    <source>
        <dbReference type="Proteomes" id="UP000177925"/>
    </source>
</evidence>
<accession>A0A1F6TFA2</accession>
<comment type="caution">
    <text evidence="2">The sequence shown here is derived from an EMBL/GenBank/DDBJ whole genome shotgun (WGS) entry which is preliminary data.</text>
</comment>
<feature type="transmembrane region" description="Helical" evidence="1">
    <location>
        <begin position="44"/>
        <end position="68"/>
    </location>
</feature>
<dbReference type="EMBL" id="MFSS01000038">
    <property type="protein sequence ID" value="OGI43784.1"/>
    <property type="molecule type" value="Genomic_DNA"/>
</dbReference>
<organism evidence="2 3">
    <name type="scientific">Candidatus Muproteobacteria bacterium RBG_16_64_11</name>
    <dbReference type="NCBI Taxonomy" id="1817758"/>
    <lineage>
        <taxon>Bacteria</taxon>
        <taxon>Pseudomonadati</taxon>
        <taxon>Pseudomonadota</taxon>
        <taxon>Candidatus Muproteobacteria</taxon>
    </lineage>
</organism>
<reference evidence="2 3" key="1">
    <citation type="journal article" date="2016" name="Nat. Commun.">
        <title>Thousands of microbial genomes shed light on interconnected biogeochemical processes in an aquifer system.</title>
        <authorList>
            <person name="Anantharaman K."/>
            <person name="Brown C.T."/>
            <person name="Hug L.A."/>
            <person name="Sharon I."/>
            <person name="Castelle C.J."/>
            <person name="Probst A.J."/>
            <person name="Thomas B.C."/>
            <person name="Singh A."/>
            <person name="Wilkins M.J."/>
            <person name="Karaoz U."/>
            <person name="Brodie E.L."/>
            <person name="Williams K.H."/>
            <person name="Hubbard S.S."/>
            <person name="Banfield J.F."/>
        </authorList>
    </citation>
    <scope>NUCLEOTIDE SEQUENCE [LARGE SCALE GENOMIC DNA]</scope>
</reference>
<evidence type="ECO:0000313" key="2">
    <source>
        <dbReference type="EMBL" id="OGI43784.1"/>
    </source>
</evidence>
<gene>
    <name evidence="2" type="ORF">A2150_02600</name>
</gene>
<proteinExistence type="predicted"/>
<keyword evidence="1" id="KW-1133">Transmembrane helix</keyword>